<organism evidence="1 2">
    <name type="scientific">Bauhinia variegata</name>
    <name type="common">Purple orchid tree</name>
    <name type="synonym">Phanera variegata</name>
    <dbReference type="NCBI Taxonomy" id="167791"/>
    <lineage>
        <taxon>Eukaryota</taxon>
        <taxon>Viridiplantae</taxon>
        <taxon>Streptophyta</taxon>
        <taxon>Embryophyta</taxon>
        <taxon>Tracheophyta</taxon>
        <taxon>Spermatophyta</taxon>
        <taxon>Magnoliopsida</taxon>
        <taxon>eudicotyledons</taxon>
        <taxon>Gunneridae</taxon>
        <taxon>Pentapetalae</taxon>
        <taxon>rosids</taxon>
        <taxon>fabids</taxon>
        <taxon>Fabales</taxon>
        <taxon>Fabaceae</taxon>
        <taxon>Cercidoideae</taxon>
        <taxon>Cercideae</taxon>
        <taxon>Bauhiniinae</taxon>
        <taxon>Bauhinia</taxon>
    </lineage>
</organism>
<comment type="caution">
    <text evidence="1">The sequence shown here is derived from an EMBL/GenBank/DDBJ whole genome shotgun (WGS) entry which is preliminary data.</text>
</comment>
<name>A0ACB9Q0D1_BAUVA</name>
<protein>
    <submittedName>
        <fullName evidence="1">Uncharacterized protein</fullName>
    </submittedName>
</protein>
<dbReference type="Proteomes" id="UP000828941">
    <property type="component" value="Chromosome 2"/>
</dbReference>
<reference evidence="1 2" key="1">
    <citation type="journal article" date="2022" name="DNA Res.">
        <title>Chromosomal-level genome assembly of the orchid tree Bauhinia variegata (Leguminosae; Cercidoideae) supports the allotetraploid origin hypothesis of Bauhinia.</title>
        <authorList>
            <person name="Zhong Y."/>
            <person name="Chen Y."/>
            <person name="Zheng D."/>
            <person name="Pang J."/>
            <person name="Liu Y."/>
            <person name="Luo S."/>
            <person name="Meng S."/>
            <person name="Qian L."/>
            <person name="Wei D."/>
            <person name="Dai S."/>
            <person name="Zhou R."/>
        </authorList>
    </citation>
    <scope>NUCLEOTIDE SEQUENCE [LARGE SCALE GENOMIC DNA]</scope>
    <source>
        <strain evidence="1">BV-YZ2020</strain>
    </source>
</reference>
<dbReference type="EMBL" id="CM039427">
    <property type="protein sequence ID" value="KAI4354462.1"/>
    <property type="molecule type" value="Genomic_DNA"/>
</dbReference>
<evidence type="ECO:0000313" key="1">
    <source>
        <dbReference type="EMBL" id="KAI4354462.1"/>
    </source>
</evidence>
<evidence type="ECO:0000313" key="2">
    <source>
        <dbReference type="Proteomes" id="UP000828941"/>
    </source>
</evidence>
<keyword evidence="2" id="KW-1185">Reference proteome</keyword>
<gene>
    <name evidence="1" type="ORF">L6164_003322</name>
</gene>
<accession>A0ACB9Q0D1</accession>
<proteinExistence type="predicted"/>
<sequence>MASAPLGRFLVWILCITLLLISGGEPALGWGTHPYEPDIECQGPCGNRDDCFQQCKNMGFNNGGCCFGFNGSPVHDFICCCKRNTVD</sequence>